<keyword evidence="8" id="KW-0819">tRNA processing</keyword>
<dbReference type="CTD" id="8236324"/>
<comment type="function">
    <text evidence="2">Catalyzes the synthesis of dihydrouridine, a modified base, in various RNAs, such as tRNAs, mRNAs and some long non-coding RNAs (lncRNAs). Mainly modifies the uridine in position 47 (U47) in the D-loop of most cytoplasmic tRNAs. Also able to mediate the formation of dihydrouridine in some mRNAs, thereby regulating their translation.</text>
</comment>
<dbReference type="GO" id="GO:0006397">
    <property type="term" value="P:mRNA processing"/>
    <property type="evidence" value="ECO:0007669"/>
    <property type="project" value="UniProtKB-KW"/>
</dbReference>
<dbReference type="Proteomes" id="UP000009046">
    <property type="component" value="Unassembled WGS sequence"/>
</dbReference>
<name>E0VXF8_PEDHC</name>
<dbReference type="GO" id="GO:0050660">
    <property type="term" value="F:flavin adenine dinucleotide binding"/>
    <property type="evidence" value="ECO:0007669"/>
    <property type="project" value="UniProtKB-UniRule"/>
</dbReference>
<evidence type="ECO:0000256" key="2">
    <source>
        <dbReference type="ARBA" id="ARBA00045365"/>
    </source>
</evidence>
<evidence type="ECO:0000256" key="8">
    <source>
        <dbReference type="RuleBase" id="RU291113"/>
    </source>
</evidence>
<keyword evidence="8" id="KW-0288">FMN</keyword>
<feature type="compositionally biased region" description="Basic residues" evidence="9">
    <location>
        <begin position="62"/>
        <end position="78"/>
    </location>
</feature>
<feature type="compositionally biased region" description="Polar residues" evidence="9">
    <location>
        <begin position="52"/>
        <end position="61"/>
    </location>
</feature>
<evidence type="ECO:0000313" key="11">
    <source>
        <dbReference type="EMBL" id="EEB18064.1"/>
    </source>
</evidence>
<feature type="domain" description="C3H1-type" evidence="10">
    <location>
        <begin position="126"/>
        <end position="151"/>
    </location>
</feature>
<dbReference type="GO" id="GO:0003723">
    <property type="term" value="F:RNA binding"/>
    <property type="evidence" value="ECO:0007669"/>
    <property type="project" value="TreeGrafter"/>
</dbReference>
<dbReference type="GO" id="GO:0102265">
    <property type="term" value="F:tRNA-dihydrouridine47 synthase activity"/>
    <property type="evidence" value="ECO:0007669"/>
    <property type="project" value="UniProtKB-EC"/>
</dbReference>
<comment type="catalytic activity">
    <reaction evidence="6">
        <text>5,6-dihydrouridine(47) in tRNA + NADP(+) = uridine(47) in tRNA + NADPH + H(+)</text>
        <dbReference type="Rhea" id="RHEA:53360"/>
        <dbReference type="Rhea" id="RHEA-COMP:13539"/>
        <dbReference type="Rhea" id="RHEA-COMP:13540"/>
        <dbReference type="ChEBI" id="CHEBI:15378"/>
        <dbReference type="ChEBI" id="CHEBI:57783"/>
        <dbReference type="ChEBI" id="CHEBI:58349"/>
        <dbReference type="ChEBI" id="CHEBI:65315"/>
        <dbReference type="ChEBI" id="CHEBI:74443"/>
        <dbReference type="EC" id="1.3.1.89"/>
    </reaction>
    <physiologicalReaction direction="right-to-left" evidence="6">
        <dbReference type="Rhea" id="RHEA:53362"/>
    </physiologicalReaction>
</comment>
<dbReference type="SUPFAM" id="SSF51395">
    <property type="entry name" value="FMN-linked oxidoreductases"/>
    <property type="match status" value="1"/>
</dbReference>
<feature type="zinc finger region" description="C3H1-type" evidence="7">
    <location>
        <begin position="126"/>
        <end position="151"/>
    </location>
</feature>
<dbReference type="PROSITE" id="PS50103">
    <property type="entry name" value="ZF_C3H1"/>
    <property type="match status" value="1"/>
</dbReference>
<dbReference type="FunCoup" id="E0VXF8">
    <property type="interactions" value="1191"/>
</dbReference>
<dbReference type="EMBL" id="AAZO01006059">
    <property type="status" value="NOT_ANNOTATED_CDS"/>
    <property type="molecule type" value="Genomic_DNA"/>
</dbReference>
<dbReference type="eggNOG" id="KOG2333">
    <property type="taxonomic scope" value="Eukaryota"/>
</dbReference>
<dbReference type="EC" id="1.3.1.-" evidence="8"/>
<dbReference type="InterPro" id="IPR035587">
    <property type="entry name" value="DUS-like_FMN-bd"/>
</dbReference>
<gene>
    <name evidence="12" type="primary">8236324</name>
    <name evidence="11" type="ORF">Phum_PHUM499910</name>
</gene>
<dbReference type="OrthoDB" id="259935at2759"/>
<dbReference type="PANTHER" id="PTHR45846">
    <property type="entry name" value="TRNA-DIHYDROURIDINE(47) SYNTHASE [NAD(P)(+)]-LIKE"/>
    <property type="match status" value="1"/>
</dbReference>
<keyword evidence="7 8" id="KW-0479">Metal-binding</keyword>
<dbReference type="CDD" id="cd02801">
    <property type="entry name" value="DUS_like_FMN"/>
    <property type="match status" value="1"/>
</dbReference>
<reference evidence="12" key="3">
    <citation type="submission" date="2021-02" db="UniProtKB">
        <authorList>
            <consortium name="EnsemblMetazoa"/>
        </authorList>
    </citation>
    <scope>IDENTIFICATION</scope>
    <source>
        <strain evidence="12">USDA</strain>
    </source>
</reference>
<keyword evidence="7 8" id="KW-0863">Zinc-finger</keyword>
<evidence type="ECO:0000313" key="12">
    <source>
        <dbReference type="EnsemblMetazoa" id="PHUM499910-PA"/>
    </source>
</evidence>
<dbReference type="RefSeq" id="XP_002430802.1">
    <property type="nucleotide sequence ID" value="XM_002430757.1"/>
</dbReference>
<dbReference type="AlphaFoldDB" id="E0VXF8"/>
<feature type="region of interest" description="Disordered" evidence="9">
    <location>
        <begin position="29"/>
        <end position="78"/>
    </location>
</feature>
<comment type="catalytic activity">
    <reaction evidence="4">
        <text>a 5,6-dihydrouridine in mRNA + NAD(+) = a uridine in mRNA + NADH + H(+)</text>
        <dbReference type="Rhea" id="RHEA:69851"/>
        <dbReference type="Rhea" id="RHEA-COMP:14658"/>
        <dbReference type="Rhea" id="RHEA-COMP:17789"/>
        <dbReference type="ChEBI" id="CHEBI:15378"/>
        <dbReference type="ChEBI" id="CHEBI:57540"/>
        <dbReference type="ChEBI" id="CHEBI:57945"/>
        <dbReference type="ChEBI" id="CHEBI:65315"/>
        <dbReference type="ChEBI" id="CHEBI:74443"/>
    </reaction>
    <physiologicalReaction direction="right-to-left" evidence="4">
        <dbReference type="Rhea" id="RHEA:69853"/>
    </physiologicalReaction>
</comment>
<comment type="catalytic activity">
    <reaction evidence="5">
        <text>a 5,6-dihydrouridine in mRNA + NADP(+) = a uridine in mRNA + NADPH + H(+)</text>
        <dbReference type="Rhea" id="RHEA:69855"/>
        <dbReference type="Rhea" id="RHEA-COMP:14658"/>
        <dbReference type="Rhea" id="RHEA-COMP:17789"/>
        <dbReference type="ChEBI" id="CHEBI:15378"/>
        <dbReference type="ChEBI" id="CHEBI:57783"/>
        <dbReference type="ChEBI" id="CHEBI:58349"/>
        <dbReference type="ChEBI" id="CHEBI:65315"/>
        <dbReference type="ChEBI" id="CHEBI:74443"/>
    </reaction>
    <physiologicalReaction direction="right-to-left" evidence="5">
        <dbReference type="Rhea" id="RHEA:69857"/>
    </physiologicalReaction>
</comment>
<protein>
    <recommendedName>
        <fullName evidence="8">tRNA-dihydrouridine(47) synthase [NAD(P)(+)]</fullName>
        <ecNumber evidence="8">1.3.1.-</ecNumber>
    </recommendedName>
    <alternativeName>
        <fullName evidence="8">tRNA-dihydrouridine synthase 3</fullName>
    </alternativeName>
</protein>
<keyword evidence="1" id="KW-0507">mRNA processing</keyword>
<accession>E0VXF8</accession>
<dbReference type="Gene3D" id="3.20.20.70">
    <property type="entry name" value="Aldolase class I"/>
    <property type="match status" value="1"/>
</dbReference>
<dbReference type="EnsemblMetazoa" id="PHUM499910-RA">
    <property type="protein sequence ID" value="PHUM499910-PA"/>
    <property type="gene ID" value="PHUM499910"/>
</dbReference>
<dbReference type="KEGG" id="phu:Phum_PHUM499910"/>
<dbReference type="GO" id="GO:0008270">
    <property type="term" value="F:zinc ion binding"/>
    <property type="evidence" value="ECO:0007669"/>
    <property type="project" value="UniProtKB-KW"/>
</dbReference>
<evidence type="ECO:0000256" key="6">
    <source>
        <dbReference type="ARBA" id="ARBA00049513"/>
    </source>
</evidence>
<evidence type="ECO:0000313" key="13">
    <source>
        <dbReference type="Proteomes" id="UP000009046"/>
    </source>
</evidence>
<dbReference type="GeneID" id="8236324"/>
<keyword evidence="8" id="KW-0560">Oxidoreductase</keyword>
<evidence type="ECO:0000256" key="3">
    <source>
        <dbReference type="ARBA" id="ARBA00048266"/>
    </source>
</evidence>
<proteinExistence type="inferred from homology"/>
<keyword evidence="13" id="KW-1185">Reference proteome</keyword>
<dbReference type="InParanoid" id="E0VXF8"/>
<evidence type="ECO:0000256" key="7">
    <source>
        <dbReference type="PROSITE-ProRule" id="PRU00723"/>
    </source>
</evidence>
<dbReference type="InterPro" id="IPR000571">
    <property type="entry name" value="Znf_CCCH"/>
</dbReference>
<evidence type="ECO:0000259" key="10">
    <source>
        <dbReference type="PROSITE" id="PS50103"/>
    </source>
</evidence>
<evidence type="ECO:0000256" key="9">
    <source>
        <dbReference type="SAM" id="MobiDB-lite"/>
    </source>
</evidence>
<evidence type="ECO:0000256" key="1">
    <source>
        <dbReference type="ARBA" id="ARBA00022664"/>
    </source>
</evidence>
<feature type="compositionally biased region" description="Basic and acidic residues" evidence="9">
    <location>
        <begin position="42"/>
        <end position="51"/>
    </location>
</feature>
<dbReference type="STRING" id="121224.E0VXF8"/>
<comment type="cofactor">
    <cofactor evidence="8">
        <name>FMN</name>
        <dbReference type="ChEBI" id="CHEBI:58210"/>
    </cofactor>
</comment>
<dbReference type="InterPro" id="IPR013785">
    <property type="entry name" value="Aldolase_TIM"/>
</dbReference>
<reference evidence="11" key="1">
    <citation type="submission" date="2007-04" db="EMBL/GenBank/DDBJ databases">
        <title>Annotation of Pediculus humanus corporis strain USDA.</title>
        <authorList>
            <person name="Kirkness E."/>
            <person name="Hannick L."/>
            <person name="Hass B."/>
            <person name="Bruggner R."/>
            <person name="Lawson D."/>
            <person name="Bidwell S."/>
            <person name="Joardar V."/>
            <person name="Caler E."/>
            <person name="Walenz B."/>
            <person name="Inman J."/>
            <person name="Schobel S."/>
            <person name="Galinsky K."/>
            <person name="Amedeo P."/>
            <person name="Strausberg R."/>
        </authorList>
    </citation>
    <scope>NUCLEOTIDE SEQUENCE</scope>
    <source>
        <strain evidence="11">USDA</strain>
    </source>
</reference>
<evidence type="ECO:0000256" key="4">
    <source>
        <dbReference type="ARBA" id="ARBA00048342"/>
    </source>
</evidence>
<keyword evidence="7 8" id="KW-0862">Zinc</keyword>
<reference evidence="11" key="2">
    <citation type="submission" date="2007-04" db="EMBL/GenBank/DDBJ databases">
        <title>The genome of the human body louse.</title>
        <authorList>
            <consortium name="The Human Body Louse Genome Consortium"/>
            <person name="Kirkness E."/>
            <person name="Walenz B."/>
            <person name="Hass B."/>
            <person name="Bruggner R."/>
            <person name="Strausberg R."/>
        </authorList>
    </citation>
    <scope>NUCLEOTIDE SEQUENCE</scope>
    <source>
        <strain evidence="11">USDA</strain>
    </source>
</reference>
<evidence type="ECO:0000256" key="5">
    <source>
        <dbReference type="ARBA" id="ARBA00049447"/>
    </source>
</evidence>
<dbReference type="VEuPathDB" id="VectorBase:PHUM499910"/>
<dbReference type="HOGENOM" id="CLU_013299_7_3_1"/>
<dbReference type="PANTHER" id="PTHR45846:SF1">
    <property type="entry name" value="TRNA-DIHYDROURIDINE(47) SYNTHASE [NAD(P)(+)]-LIKE"/>
    <property type="match status" value="1"/>
</dbReference>
<comment type="similarity">
    <text evidence="8">Belongs to the dus family. Dus3 subfamily.</text>
</comment>
<dbReference type="Pfam" id="PF01207">
    <property type="entry name" value="Dus"/>
    <property type="match status" value="1"/>
</dbReference>
<sequence length="622" mass="71589">MADTKKYQMNIALIKPQFLVKDEIESLKNTSSIKEEGEDGETPDKKAKLDNDTTNNETPNKSKNKKFHKNPRHKGRGRHSIYENLCKTLIDVPVNAPNPVCESLRCKYLHDVNKFLQSKPPDIGNECHVFKVRGHCPKGISCRFGNEHVTENGRNIVDESIKAHYEKNVPKIINFYTKDIENDLRKRTYDFKKSEEVLDVLPKVKPPPPVPPFGPFNSTIWGLGEIDFTEDIDVPTISPVNDTIPPLIEESIGPCPDDDLFKLHLQEKKKIDWRDKLYLAPLTNFGNLPFRRICKEFGADVTCSETVVANSILQSQPFEWLLTKRHETEELFGIQLFGNNPFIMTRCGQLLEEKTNVDFIDICIGSPNDTMVRPRGTTSQVRREKVVETIVRCLSRVSSLPLTVTTRLGDYSDEKISNKFLPNYKSCEISLLTVQGRNRETKQMDWKYVNDLAQKVSPVKVYGLSDVFSYTDYLDIQENYPNLSGVLLSRGALVKPWIFSELKEQRDWDISSGERFEIIKKFVNYGLEHWGSDTKGVELTRRFLLDWLSFLCRYIPVGLLEHPPQKINDKSPKFVGRDDMETLFGSQNPTDWIKISEMLLGPYPENYQFTPRVKPNFWPIDS</sequence>
<organism>
    <name type="scientific">Pediculus humanus subsp. corporis</name>
    <name type="common">Body louse</name>
    <dbReference type="NCBI Taxonomy" id="121224"/>
    <lineage>
        <taxon>Eukaryota</taxon>
        <taxon>Metazoa</taxon>
        <taxon>Ecdysozoa</taxon>
        <taxon>Arthropoda</taxon>
        <taxon>Hexapoda</taxon>
        <taxon>Insecta</taxon>
        <taxon>Pterygota</taxon>
        <taxon>Neoptera</taxon>
        <taxon>Paraneoptera</taxon>
        <taxon>Psocodea</taxon>
        <taxon>Troctomorpha</taxon>
        <taxon>Phthiraptera</taxon>
        <taxon>Anoplura</taxon>
        <taxon>Pediculidae</taxon>
        <taxon>Pediculus</taxon>
    </lineage>
</organism>
<comment type="catalytic activity">
    <reaction evidence="3">
        <text>5,6-dihydrouridine(47) in tRNA + NAD(+) = uridine(47) in tRNA + NADH + H(+)</text>
        <dbReference type="Rhea" id="RHEA:53364"/>
        <dbReference type="Rhea" id="RHEA-COMP:13539"/>
        <dbReference type="Rhea" id="RHEA-COMP:13540"/>
        <dbReference type="ChEBI" id="CHEBI:15378"/>
        <dbReference type="ChEBI" id="CHEBI:57540"/>
        <dbReference type="ChEBI" id="CHEBI:57945"/>
        <dbReference type="ChEBI" id="CHEBI:65315"/>
        <dbReference type="ChEBI" id="CHEBI:74443"/>
        <dbReference type="EC" id="1.3.1.89"/>
    </reaction>
    <physiologicalReaction direction="right-to-left" evidence="3">
        <dbReference type="Rhea" id="RHEA:53366"/>
    </physiologicalReaction>
</comment>
<dbReference type="EMBL" id="DS235830">
    <property type="protein sequence ID" value="EEB18064.1"/>
    <property type="molecule type" value="Genomic_DNA"/>
</dbReference>
<keyword evidence="8" id="KW-0285">Flavoprotein</keyword>